<evidence type="ECO:0000256" key="3">
    <source>
        <dbReference type="SAM" id="SignalP"/>
    </source>
</evidence>
<dbReference type="PRINTS" id="PR00922">
    <property type="entry name" value="DADACBPTASE3"/>
</dbReference>
<proteinExistence type="inferred from homology"/>
<reference evidence="4 5" key="1">
    <citation type="submission" date="2020-11" db="EMBL/GenBank/DDBJ databases">
        <title>Algicoccus daihaiensis sp.nov., isolated from Daihai Lake in Inner Mongolia.</title>
        <authorList>
            <person name="Kai J."/>
        </authorList>
    </citation>
    <scope>NUCLEOTIDE SEQUENCE [LARGE SCALE GENOMIC DNA]</scope>
    <source>
        <strain evidence="5">f23</strain>
    </source>
</reference>
<dbReference type="PANTHER" id="PTHR30023:SF0">
    <property type="entry name" value="PENICILLIN-SENSITIVE CARBOXYPEPTIDASE A"/>
    <property type="match status" value="1"/>
</dbReference>
<feature type="signal peptide" evidence="3">
    <location>
        <begin position="1"/>
        <end position="24"/>
    </location>
</feature>
<dbReference type="Proteomes" id="UP000831607">
    <property type="component" value="Chromosome"/>
</dbReference>
<dbReference type="Gene3D" id="3.50.80.20">
    <property type="entry name" value="D-Ala-D-Ala carboxypeptidase C, peptidase S13"/>
    <property type="match status" value="1"/>
</dbReference>
<keyword evidence="4" id="KW-0645">Protease</keyword>
<dbReference type="EC" id="3.4.16.4" evidence="4"/>
<feature type="chain" id="PRO_5047508373" evidence="3">
    <location>
        <begin position="25"/>
        <end position="476"/>
    </location>
</feature>
<dbReference type="GO" id="GO:0009002">
    <property type="term" value="F:serine-type D-Ala-D-Ala carboxypeptidase activity"/>
    <property type="evidence" value="ECO:0007669"/>
    <property type="project" value="UniProtKB-EC"/>
</dbReference>
<dbReference type="NCBIfam" id="TIGR00666">
    <property type="entry name" value="PBP4"/>
    <property type="match status" value="1"/>
</dbReference>
<gene>
    <name evidence="4" type="primary">dacB</name>
    <name evidence="4" type="ORF">DHf2319_04200</name>
</gene>
<name>A0ABY4ANY4_9BURK</name>
<dbReference type="EMBL" id="CP063982">
    <property type="protein sequence ID" value="UOD51110.1"/>
    <property type="molecule type" value="Genomic_DNA"/>
</dbReference>
<protein>
    <submittedName>
        <fullName evidence="4">D-alanyl-D-alanine carboxypeptidase/D-alanyl-D-alanine-endopeptidase</fullName>
        <ecNumber evidence="4">3.4.16.4</ecNumber>
    </submittedName>
</protein>
<accession>A0ABY4ANY4</accession>
<dbReference type="InterPro" id="IPR012338">
    <property type="entry name" value="Beta-lactam/transpept-like"/>
</dbReference>
<keyword evidence="2 4" id="KW-0378">Hydrolase</keyword>
<organism evidence="4 5">
    <name type="scientific">Orrella daihaiensis</name>
    <dbReference type="NCBI Taxonomy" id="2782176"/>
    <lineage>
        <taxon>Bacteria</taxon>
        <taxon>Pseudomonadati</taxon>
        <taxon>Pseudomonadota</taxon>
        <taxon>Betaproteobacteria</taxon>
        <taxon>Burkholderiales</taxon>
        <taxon>Alcaligenaceae</taxon>
        <taxon>Orrella</taxon>
    </lineage>
</organism>
<dbReference type="RefSeq" id="WP_243479579.1">
    <property type="nucleotide sequence ID" value="NZ_CP063982.1"/>
</dbReference>
<evidence type="ECO:0000256" key="1">
    <source>
        <dbReference type="ARBA" id="ARBA00006096"/>
    </source>
</evidence>
<dbReference type="Gene3D" id="3.40.710.10">
    <property type="entry name" value="DD-peptidase/beta-lactamase superfamily"/>
    <property type="match status" value="1"/>
</dbReference>
<dbReference type="SUPFAM" id="SSF56601">
    <property type="entry name" value="beta-lactamase/transpeptidase-like"/>
    <property type="match status" value="1"/>
</dbReference>
<keyword evidence="3" id="KW-0732">Signal</keyword>
<dbReference type="Pfam" id="PF02113">
    <property type="entry name" value="Peptidase_S13"/>
    <property type="match status" value="1"/>
</dbReference>
<keyword evidence="5" id="KW-1185">Reference proteome</keyword>
<evidence type="ECO:0000313" key="5">
    <source>
        <dbReference type="Proteomes" id="UP000831607"/>
    </source>
</evidence>
<comment type="similarity">
    <text evidence="1">Belongs to the peptidase S13 family.</text>
</comment>
<keyword evidence="4" id="KW-0121">Carboxypeptidase</keyword>
<sequence length="476" mass="51706">MLHRKFAMMLVAWAAALFGGAAGAADKPMPPEVARAWSATGLPSSALSMVIEEVQGDRLAAVNGAEFKNPASVMKLVTTWAALSELGPDYVWQTAFLIDNNATVSDDGVLSGPVYLRPTGDPVIMLEDLWRLMRELRLRGIRQINDIVVDRSPFGEVAIDPAEFDGKGDRPYNASPDVFMVGFGAVRLVFTPDLQAKRWRAFVDPPIPGIEIDSDIKYQDGSCRRGPRVSVQTVNGADDVRFRVSGEAHGACGEFDFYRLAFDQQAFAARTLKTMWRELGGTMTGTVKDGSIPADAVPLAAHQSPPLAEVIRLVNKRSNNVMTRVLLLTLGAQAGQRPATVAGSAEVVKRILTAQGIELGQTVIENGSGLSRNARISADVMADMLQHAWRSPAMPEYVSSMAILGVDGTLKRRLRGDDARGYANMKTGALKDARAIAGYVLSKSGKRYVFVSLVNHPQAYKARDFENAVMAWLNDR</sequence>
<evidence type="ECO:0000313" key="4">
    <source>
        <dbReference type="EMBL" id="UOD51110.1"/>
    </source>
</evidence>
<dbReference type="InterPro" id="IPR000667">
    <property type="entry name" value="Peptidase_S13"/>
</dbReference>
<dbReference type="PANTHER" id="PTHR30023">
    <property type="entry name" value="D-ALANYL-D-ALANINE CARBOXYPEPTIDASE"/>
    <property type="match status" value="1"/>
</dbReference>
<evidence type="ECO:0000256" key="2">
    <source>
        <dbReference type="ARBA" id="ARBA00022801"/>
    </source>
</evidence>